<accession>A0A284VM49</accession>
<dbReference type="EMBL" id="FZMP01000084">
    <property type="protein sequence ID" value="SNQ60322.1"/>
    <property type="molecule type" value="Genomic_DNA"/>
</dbReference>
<dbReference type="InterPro" id="IPR036390">
    <property type="entry name" value="WH_DNA-bd_sf"/>
</dbReference>
<dbReference type="Proteomes" id="UP000218615">
    <property type="component" value="Unassembled WGS sequence"/>
</dbReference>
<keyword evidence="3" id="KW-1185">Reference proteome</keyword>
<name>A0A284VM49_9EURY</name>
<evidence type="ECO:0008006" key="4">
    <source>
        <dbReference type="Google" id="ProtNLM"/>
    </source>
</evidence>
<dbReference type="InterPro" id="IPR036388">
    <property type="entry name" value="WH-like_DNA-bd_sf"/>
</dbReference>
<gene>
    <name evidence="2" type="ORF">MNV_1740067</name>
</gene>
<sequence length="138" mass="15433">MPLEKLFTGSATAKIIDVLWENQKTDLTLTEIANKAGIHYTSLMKALPLLERLGMVTMTRQVGNARLYKINKGDAMVKRLIKLLDELNARLAERKPVKKVIPVPKKISSSIPKSPRPGLEIRRNLDTAVSRISESDQS</sequence>
<evidence type="ECO:0000313" key="3">
    <source>
        <dbReference type="Proteomes" id="UP000218615"/>
    </source>
</evidence>
<feature type="region of interest" description="Disordered" evidence="1">
    <location>
        <begin position="106"/>
        <end position="138"/>
    </location>
</feature>
<dbReference type="SUPFAM" id="SSF46785">
    <property type="entry name" value="Winged helix' DNA-binding domain"/>
    <property type="match status" value="1"/>
</dbReference>
<feature type="compositionally biased region" description="Low complexity" evidence="1">
    <location>
        <begin position="106"/>
        <end position="117"/>
    </location>
</feature>
<dbReference type="RefSeq" id="WP_096204635.1">
    <property type="nucleotide sequence ID" value="NZ_FZMP01000084.1"/>
</dbReference>
<dbReference type="OrthoDB" id="319083at2157"/>
<evidence type="ECO:0000256" key="1">
    <source>
        <dbReference type="SAM" id="MobiDB-lite"/>
    </source>
</evidence>
<reference evidence="3" key="1">
    <citation type="submission" date="2017-06" db="EMBL/GenBank/DDBJ databases">
        <authorList>
            <person name="Cremers G."/>
        </authorList>
    </citation>
    <scope>NUCLEOTIDE SEQUENCE [LARGE SCALE GENOMIC DNA]</scope>
</reference>
<evidence type="ECO:0000313" key="2">
    <source>
        <dbReference type="EMBL" id="SNQ60322.1"/>
    </source>
</evidence>
<protein>
    <recommendedName>
        <fullName evidence="4">HTH arsR-type domain-containing protein</fullName>
    </recommendedName>
</protein>
<organism evidence="2 3">
    <name type="scientific">Candidatus Methanoperedens nitratireducens</name>
    <dbReference type="NCBI Taxonomy" id="1392998"/>
    <lineage>
        <taxon>Archaea</taxon>
        <taxon>Methanobacteriati</taxon>
        <taxon>Methanobacteriota</taxon>
        <taxon>Stenosarchaea group</taxon>
        <taxon>Methanomicrobia</taxon>
        <taxon>Methanosarcinales</taxon>
        <taxon>ANME-2 cluster</taxon>
        <taxon>Candidatus Methanoperedentaceae</taxon>
        <taxon>Candidatus Methanoperedens</taxon>
    </lineage>
</organism>
<dbReference type="AlphaFoldDB" id="A0A284VM49"/>
<proteinExistence type="predicted"/>
<dbReference type="Gene3D" id="1.10.10.10">
    <property type="entry name" value="Winged helix-like DNA-binding domain superfamily/Winged helix DNA-binding domain"/>
    <property type="match status" value="1"/>
</dbReference>